<organism evidence="3 4">
    <name type="scientific">Thermoflavifilum thermophilum</name>
    <dbReference type="NCBI Taxonomy" id="1393122"/>
    <lineage>
        <taxon>Bacteria</taxon>
        <taxon>Pseudomonadati</taxon>
        <taxon>Bacteroidota</taxon>
        <taxon>Chitinophagia</taxon>
        <taxon>Chitinophagales</taxon>
        <taxon>Chitinophagaceae</taxon>
        <taxon>Thermoflavifilum</taxon>
    </lineage>
</organism>
<gene>
    <name evidence="3" type="ORF">SAMN05660895_0796</name>
</gene>
<dbReference type="Proteomes" id="UP000199537">
    <property type="component" value="Unassembled WGS sequence"/>
</dbReference>
<dbReference type="Pfam" id="PF00571">
    <property type="entry name" value="CBS"/>
    <property type="match status" value="2"/>
</dbReference>
<sequence length="221" mass="25142">MVIGQFISSRFVPLYPHQQVAEALASMHNQHVQELPVVAEDHFTYLGIATEAQLNDFPPTLRIGEIPMGEHKPAISIQANLFDALRVYQQNQLSVIPVLDEAEHYVGTVTMDKLLEGLAKMMNVQEPGAIIQLQMAAHDYMLSDIARLAELNDVRILNISTLYDSTRDIVNVYLKTNRMDVQALVATYARYHYQVVQVYAQESPIDSLRDNYDMLMNYINM</sequence>
<evidence type="ECO:0000256" key="1">
    <source>
        <dbReference type="PROSITE-ProRule" id="PRU00703"/>
    </source>
</evidence>
<dbReference type="STRING" id="1393122.SAMN05660895_0796"/>
<name>A0A1I7N710_9BACT</name>
<keyword evidence="4" id="KW-1185">Reference proteome</keyword>
<dbReference type="Gene3D" id="3.10.580.10">
    <property type="entry name" value="CBS-domain"/>
    <property type="match status" value="1"/>
</dbReference>
<evidence type="ECO:0000259" key="2">
    <source>
        <dbReference type="PROSITE" id="PS51371"/>
    </source>
</evidence>
<feature type="domain" description="CBS" evidence="2">
    <location>
        <begin position="68"/>
        <end position="126"/>
    </location>
</feature>
<accession>A0A1I7N710</accession>
<keyword evidence="1" id="KW-0129">CBS domain</keyword>
<dbReference type="PROSITE" id="PS51371">
    <property type="entry name" value="CBS"/>
    <property type="match status" value="1"/>
</dbReference>
<dbReference type="SUPFAM" id="SSF54631">
    <property type="entry name" value="CBS-domain pair"/>
    <property type="match status" value="1"/>
</dbReference>
<dbReference type="InterPro" id="IPR046342">
    <property type="entry name" value="CBS_dom_sf"/>
</dbReference>
<dbReference type="EMBL" id="FPCJ01000001">
    <property type="protein sequence ID" value="SFV30444.1"/>
    <property type="molecule type" value="Genomic_DNA"/>
</dbReference>
<dbReference type="InterPro" id="IPR000644">
    <property type="entry name" value="CBS_dom"/>
</dbReference>
<proteinExistence type="predicted"/>
<evidence type="ECO:0000313" key="4">
    <source>
        <dbReference type="Proteomes" id="UP000199537"/>
    </source>
</evidence>
<dbReference type="AlphaFoldDB" id="A0A1I7N710"/>
<protein>
    <submittedName>
        <fullName evidence="3">CBS domain-containing protein</fullName>
    </submittedName>
</protein>
<reference evidence="4" key="1">
    <citation type="submission" date="2016-10" db="EMBL/GenBank/DDBJ databases">
        <authorList>
            <person name="Varghese N."/>
            <person name="Submissions S."/>
        </authorList>
    </citation>
    <scope>NUCLEOTIDE SEQUENCE [LARGE SCALE GENOMIC DNA]</scope>
    <source>
        <strain evidence="4">DSM 14807</strain>
    </source>
</reference>
<evidence type="ECO:0000313" key="3">
    <source>
        <dbReference type="EMBL" id="SFV30444.1"/>
    </source>
</evidence>